<name>A0A075UQK3_9PSEU</name>
<proteinExistence type="predicted"/>
<dbReference type="GO" id="GO:0004794">
    <property type="term" value="F:threonine deaminase activity"/>
    <property type="evidence" value="ECO:0007669"/>
    <property type="project" value="TreeGrafter"/>
</dbReference>
<dbReference type="GO" id="GO:0006565">
    <property type="term" value="P:L-serine catabolic process"/>
    <property type="evidence" value="ECO:0007669"/>
    <property type="project" value="TreeGrafter"/>
</dbReference>
<dbReference type="GO" id="GO:0006567">
    <property type="term" value="P:L-threonine catabolic process"/>
    <property type="evidence" value="ECO:0007669"/>
    <property type="project" value="TreeGrafter"/>
</dbReference>
<feature type="domain" description="Tryptophan synthase beta chain-like PALP" evidence="4">
    <location>
        <begin position="47"/>
        <end position="315"/>
    </location>
</feature>
<evidence type="ECO:0000256" key="3">
    <source>
        <dbReference type="ARBA" id="ARBA00023239"/>
    </source>
</evidence>
<dbReference type="GO" id="GO:0009097">
    <property type="term" value="P:isoleucine biosynthetic process"/>
    <property type="evidence" value="ECO:0007669"/>
    <property type="project" value="TreeGrafter"/>
</dbReference>
<evidence type="ECO:0000256" key="2">
    <source>
        <dbReference type="ARBA" id="ARBA00022898"/>
    </source>
</evidence>
<sequence>MRAGKFTIDVIGFRPSLSVMDLKLDNVAEAAKVIDPVFLDSPQYSDEQLNGRLGRHVLVKIETLNPLRSFKGRGADYFAAGLEPGTTMVCGTSGNFGQAVAFAARKHDLRAEVFVPADISPVKLRRMKTLGARVRRVEGEAKTAAAAFAAEAPDRVFVVDGREPAISEGAGTIGLELAREDGIDTVVLPVGDGALIAGVALWLKAHTPDVRIVGVGTTSAPAMAKSWLAGEPITVDRADSFAGGISIRTPEPESIRRLRSLVDDFVLVGNDDLRAAMRLGAETLGVLPEPAGAAGLAALTVHDIPGDRVATVITGANAPLPTAWS</sequence>
<dbReference type="Pfam" id="PF00291">
    <property type="entry name" value="PALP"/>
    <property type="match status" value="1"/>
</dbReference>
<evidence type="ECO:0000256" key="1">
    <source>
        <dbReference type="ARBA" id="ARBA00001933"/>
    </source>
</evidence>
<organism evidence="5 6">
    <name type="scientific">Amycolatopsis japonica</name>
    <dbReference type="NCBI Taxonomy" id="208439"/>
    <lineage>
        <taxon>Bacteria</taxon>
        <taxon>Bacillati</taxon>
        <taxon>Actinomycetota</taxon>
        <taxon>Actinomycetes</taxon>
        <taxon>Pseudonocardiales</taxon>
        <taxon>Pseudonocardiaceae</taxon>
        <taxon>Amycolatopsis</taxon>
        <taxon>Amycolatopsis japonica group</taxon>
    </lineage>
</organism>
<dbReference type="InterPro" id="IPR001926">
    <property type="entry name" value="TrpB-like_PALP"/>
</dbReference>
<dbReference type="GO" id="GO:0003941">
    <property type="term" value="F:L-serine ammonia-lyase activity"/>
    <property type="evidence" value="ECO:0007669"/>
    <property type="project" value="TreeGrafter"/>
</dbReference>
<dbReference type="InterPro" id="IPR036052">
    <property type="entry name" value="TrpB-like_PALP_sf"/>
</dbReference>
<dbReference type="AlphaFoldDB" id="A0A075UQK3"/>
<dbReference type="Proteomes" id="UP000028492">
    <property type="component" value="Chromosome"/>
</dbReference>
<keyword evidence="6" id="KW-1185">Reference proteome</keyword>
<keyword evidence="2" id="KW-0663">Pyridoxal phosphate</keyword>
<dbReference type="Gene3D" id="3.40.50.1100">
    <property type="match status" value="2"/>
</dbReference>
<dbReference type="KEGG" id="aja:AJAP_09400"/>
<evidence type="ECO:0000313" key="6">
    <source>
        <dbReference type="Proteomes" id="UP000028492"/>
    </source>
</evidence>
<evidence type="ECO:0000259" key="4">
    <source>
        <dbReference type="Pfam" id="PF00291"/>
    </source>
</evidence>
<accession>A0A075UQK3</accession>
<dbReference type="SUPFAM" id="SSF53686">
    <property type="entry name" value="Tryptophan synthase beta subunit-like PLP-dependent enzymes"/>
    <property type="match status" value="1"/>
</dbReference>
<dbReference type="InterPro" id="IPR050147">
    <property type="entry name" value="Ser/Thr_Dehydratase"/>
</dbReference>
<comment type="cofactor">
    <cofactor evidence="1">
        <name>pyridoxal 5'-phosphate</name>
        <dbReference type="ChEBI" id="CHEBI:597326"/>
    </cofactor>
</comment>
<dbReference type="eggNOG" id="COG1171">
    <property type="taxonomic scope" value="Bacteria"/>
</dbReference>
<protein>
    <submittedName>
        <fullName evidence="5">Threonine dehydratase</fullName>
    </submittedName>
</protein>
<reference evidence="5 6" key="1">
    <citation type="journal article" date="2014" name="J. Biotechnol.">
        <title>Complete genome sequence of the actinobacterium Amycolatopsis japonica MG417-CF17(T) (=DSM 44213T) producing (S,S)-N,N'-ethylenediaminedisuccinic acid.</title>
        <authorList>
            <person name="Stegmann E."/>
            <person name="Albersmeier A."/>
            <person name="Spohn M."/>
            <person name="Gert H."/>
            <person name="Weber T."/>
            <person name="Wohlleben W."/>
            <person name="Kalinowski J."/>
            <person name="Ruckert C."/>
        </authorList>
    </citation>
    <scope>NUCLEOTIDE SEQUENCE [LARGE SCALE GENOMIC DNA]</scope>
    <source>
        <strain evidence="6">MG417-CF17 (DSM 44213)</strain>
    </source>
</reference>
<dbReference type="HOGENOM" id="CLU_021152_4_2_11"/>
<dbReference type="STRING" id="208439.AJAP_09400"/>
<dbReference type="PANTHER" id="PTHR48078:SF17">
    <property type="entry name" value="THREONINE DEHYDRATASE"/>
    <property type="match status" value="1"/>
</dbReference>
<keyword evidence="3" id="KW-0456">Lyase</keyword>
<dbReference type="EMBL" id="CP008953">
    <property type="protein sequence ID" value="AIG74779.1"/>
    <property type="molecule type" value="Genomic_DNA"/>
</dbReference>
<gene>
    <name evidence="5" type="ORF">AJAP_09400</name>
</gene>
<evidence type="ECO:0000313" key="5">
    <source>
        <dbReference type="EMBL" id="AIG74779.1"/>
    </source>
</evidence>
<dbReference type="PANTHER" id="PTHR48078">
    <property type="entry name" value="THREONINE DEHYDRATASE, MITOCHONDRIAL-RELATED"/>
    <property type="match status" value="1"/>
</dbReference>